<dbReference type="Pfam" id="PF21959">
    <property type="entry name" value="DUF6923"/>
    <property type="match status" value="1"/>
</dbReference>
<dbReference type="RefSeq" id="WP_157727404.1">
    <property type="nucleotide sequence ID" value="NZ_LT906465.1"/>
</dbReference>
<feature type="domain" description="DUF6923" evidence="2">
    <location>
        <begin position="474"/>
        <end position="710"/>
    </location>
</feature>
<dbReference type="Pfam" id="PF01345">
    <property type="entry name" value="DUF11"/>
    <property type="match status" value="1"/>
</dbReference>
<dbReference type="InterPro" id="IPR054215">
    <property type="entry name" value="DUF6923"/>
</dbReference>
<dbReference type="KEGG" id="ctak:4412677_02026"/>
<sequence length="950" mass="99782">MTLFLSSPLHAQTQCATSAWLGGYYGPEGNCSTAYDGSANLTEAGFRNYLTFGTMTAGPGLTSLARTCANTNNYFTLNGTTAATFGTGDYMYFNLTLSANSPVFRLNQIYVTQIVGSFNLRVAVYDVAANSETIVLNNSTVNVGNGSRAEITAGTPYDLQPGKTYQIRFYGYNSSTSVAIDNPAIFAMPIATLSSNTYTICSSTTPVTTLNSLVTSPLTFTNNISLRWFKGSTYQAAGSTLSPGTYTPYYYNSASNCYYAAGPAVTVSNSPVYSAAAPILTGNQTVFQVACGANPATITLPSTATNAPTGGTLVWVSSPTSTTPISSPVSAGTYYARFRNAAGDCYSTAYTTVNVINELCVTPPSAITVYTGSSVSRDLAAAINPKGGTPSYTYTAATTGCTAPTGAVGTISNPTMAGSLVSYTAPSTPGLYYYCVTVCDAAASPLRQCKTVTVPVNVVNTPVFPCVNSAYISRFDSVNNNTRIVKLDYTPTGVTLTLIGTSPVHLNSIAYNTVDSKMYGVDTRGYLMVVNNSATNTITDVNSSPITGLPATSTNYWDYNVGGFYNGDLYVQAVNTNSTLYRINISTNTATAVTLSGTVGGGLDLGDMTYSPVLNAFVGFDNNTKKMVTINPTTGAVNYAAFVNSVIGEMGAVFSAVGADNTAYIYGLDGTTNIFYQFDLTAGPNYGRAFQVYDDTFPAITEYDGAHCPTSSLTFPVDLSVTKTAGSSTYVQGQTVTFTVTVENHHPLIAVNNVAVTDNIPVGLSNVTFYAVPTPGAITSVSTNSTSPSSGNIADKAYIPPGGKIVYHITATATSSQPITNTASIAIPSNFTDANINTNISSVTITAAVCYKPAEVSGVSYETMHGITAFKRAGAFAPNNWPMVRRGAYTALEAKTKGFVVNRLTTAQLNKIVSDGKAVEGMAAYDVTVNCFKIYDGTAFKCYTKPSCDQ</sequence>
<dbReference type="Proteomes" id="UP000215196">
    <property type="component" value="Chromosome 1"/>
</dbReference>
<proteinExistence type="predicted"/>
<keyword evidence="4" id="KW-1185">Reference proteome</keyword>
<accession>A0A239XRI4</accession>
<evidence type="ECO:0000313" key="4">
    <source>
        <dbReference type="Proteomes" id="UP000215196"/>
    </source>
</evidence>
<evidence type="ECO:0000259" key="1">
    <source>
        <dbReference type="Pfam" id="PF01345"/>
    </source>
</evidence>
<evidence type="ECO:0000313" key="3">
    <source>
        <dbReference type="EMBL" id="SNV49000.1"/>
    </source>
</evidence>
<dbReference type="EMBL" id="LT906465">
    <property type="protein sequence ID" value="SNV49000.1"/>
    <property type="molecule type" value="Genomic_DNA"/>
</dbReference>
<reference evidence="3 4" key="1">
    <citation type="submission" date="2017-06" db="EMBL/GenBank/DDBJ databases">
        <authorList>
            <consortium name="Pathogen Informatics"/>
        </authorList>
    </citation>
    <scope>NUCLEOTIDE SEQUENCE [LARGE SCALE GENOMIC DNA]</scope>
    <source>
        <strain evidence="3 4">NCTC13490</strain>
    </source>
</reference>
<gene>
    <name evidence="3" type="ORF">SAMEA4412677_02026</name>
</gene>
<dbReference type="NCBIfam" id="TIGR01451">
    <property type="entry name" value="B_ant_repeat"/>
    <property type="match status" value="1"/>
</dbReference>
<dbReference type="InterPro" id="IPR001434">
    <property type="entry name" value="OmcB-like_DUF11"/>
</dbReference>
<protein>
    <submittedName>
        <fullName evidence="3">Conserved repeat domain</fullName>
    </submittedName>
</protein>
<name>A0A239XRI4_9FLAO</name>
<organism evidence="3 4">
    <name type="scientific">Chryseobacterium taklimakanense</name>
    <dbReference type="NCBI Taxonomy" id="536441"/>
    <lineage>
        <taxon>Bacteria</taxon>
        <taxon>Pseudomonadati</taxon>
        <taxon>Bacteroidota</taxon>
        <taxon>Flavobacteriia</taxon>
        <taxon>Flavobacteriales</taxon>
        <taxon>Weeksellaceae</taxon>
        <taxon>Chryseobacterium group</taxon>
        <taxon>Chryseobacterium</taxon>
    </lineage>
</organism>
<dbReference type="AlphaFoldDB" id="A0A239XRI4"/>
<evidence type="ECO:0000259" key="2">
    <source>
        <dbReference type="Pfam" id="PF21959"/>
    </source>
</evidence>
<feature type="domain" description="DUF11" evidence="1">
    <location>
        <begin position="718"/>
        <end position="845"/>
    </location>
</feature>
<dbReference type="InterPro" id="IPR047589">
    <property type="entry name" value="DUF11_rpt"/>
</dbReference>